<keyword evidence="5" id="KW-0378">Hydrolase</keyword>
<evidence type="ECO:0000256" key="7">
    <source>
        <dbReference type="SAM" id="MobiDB-lite"/>
    </source>
</evidence>
<evidence type="ECO:0000256" key="4">
    <source>
        <dbReference type="ARBA" id="ARBA00022786"/>
    </source>
</evidence>
<evidence type="ECO:0000256" key="1">
    <source>
        <dbReference type="ARBA" id="ARBA00000707"/>
    </source>
</evidence>
<evidence type="ECO:0000256" key="3">
    <source>
        <dbReference type="ARBA" id="ARBA00022670"/>
    </source>
</evidence>
<dbReference type="InterPro" id="IPR022099">
    <property type="entry name" value="DUF3638"/>
</dbReference>
<dbReference type="GO" id="GO:0006508">
    <property type="term" value="P:proteolysis"/>
    <property type="evidence" value="ECO:0007669"/>
    <property type="project" value="UniProtKB-KW"/>
</dbReference>
<dbReference type="GO" id="GO:0016020">
    <property type="term" value="C:membrane"/>
    <property type="evidence" value="ECO:0007669"/>
    <property type="project" value="InterPro"/>
</dbReference>
<gene>
    <name evidence="9" type="ORF">EJ08DRAFT_652773</name>
</gene>
<proteinExistence type="predicted"/>
<evidence type="ECO:0000256" key="2">
    <source>
        <dbReference type="ARBA" id="ARBA00012759"/>
    </source>
</evidence>
<dbReference type="Proteomes" id="UP000800235">
    <property type="component" value="Unassembled WGS sequence"/>
</dbReference>
<accession>A0A9P4NJI3</accession>
<dbReference type="PANTHER" id="PTHR13367:SF33">
    <property type="entry name" value="P-LOOP CONTAINING NUCLEOSIDE TRIPHOSPHATE HYDROLASE PROTEIN"/>
    <property type="match status" value="1"/>
</dbReference>
<evidence type="ECO:0000313" key="9">
    <source>
        <dbReference type="EMBL" id="KAF2423513.1"/>
    </source>
</evidence>
<evidence type="ECO:0000259" key="8">
    <source>
        <dbReference type="PROSITE" id="PS50287"/>
    </source>
</evidence>
<dbReference type="GO" id="GO:0004843">
    <property type="term" value="F:cysteine-type deubiquitinase activity"/>
    <property type="evidence" value="ECO:0007669"/>
    <property type="project" value="UniProtKB-EC"/>
</dbReference>
<reference evidence="9" key="1">
    <citation type="journal article" date="2020" name="Stud. Mycol.">
        <title>101 Dothideomycetes genomes: a test case for predicting lifestyles and emergence of pathogens.</title>
        <authorList>
            <person name="Haridas S."/>
            <person name="Albert R."/>
            <person name="Binder M."/>
            <person name="Bloem J."/>
            <person name="Labutti K."/>
            <person name="Salamov A."/>
            <person name="Andreopoulos B."/>
            <person name="Baker S."/>
            <person name="Barry K."/>
            <person name="Bills G."/>
            <person name="Bluhm B."/>
            <person name="Cannon C."/>
            <person name="Castanera R."/>
            <person name="Culley D."/>
            <person name="Daum C."/>
            <person name="Ezra D."/>
            <person name="Gonzalez J."/>
            <person name="Henrissat B."/>
            <person name="Kuo A."/>
            <person name="Liang C."/>
            <person name="Lipzen A."/>
            <person name="Lutzoni F."/>
            <person name="Magnuson J."/>
            <person name="Mondo S."/>
            <person name="Nolan M."/>
            <person name="Ohm R."/>
            <person name="Pangilinan J."/>
            <person name="Park H.-J."/>
            <person name="Ramirez L."/>
            <person name="Alfaro M."/>
            <person name="Sun H."/>
            <person name="Tritt A."/>
            <person name="Yoshinaga Y."/>
            <person name="Zwiers L.-H."/>
            <person name="Turgeon B."/>
            <person name="Goodwin S."/>
            <person name="Spatafora J."/>
            <person name="Crous P."/>
            <person name="Grigoriev I."/>
        </authorList>
    </citation>
    <scope>NUCLEOTIDE SEQUENCE</scope>
    <source>
        <strain evidence="9">CBS 130266</strain>
    </source>
</reference>
<dbReference type="InterPro" id="IPR027417">
    <property type="entry name" value="P-loop_NTPase"/>
</dbReference>
<evidence type="ECO:0000313" key="10">
    <source>
        <dbReference type="Proteomes" id="UP000800235"/>
    </source>
</evidence>
<dbReference type="SUPFAM" id="SSF52540">
    <property type="entry name" value="P-loop containing nucleoside triphosphate hydrolases"/>
    <property type="match status" value="1"/>
</dbReference>
<keyword evidence="6" id="KW-0788">Thiol protease</keyword>
<sequence>MAVDFTKLEPSIIKSICHHVLLPPDSPQQKEDNLSDIDSLLIRLTDECVATFIPNLDEEDCGSWDAITACLAKWKMVQNDSVLEEEKLDAVIRALEPSATITLFISGQNAGVILHRPSSSKLLIEAFEAAPEDSQVVVNTGRLIRRFPNRAVLIPFSLVEEARFRKELVHALTDLCANPSALYNSGDKHQGTTDPSLVTDLLINLIAPLGEFAPSGLLVKNMREEVYCHKSKEPWRRSAMWLCIRVSLQRALMFSFPLDQHYTQYKNLMVYLFCAVLSLATDSHLHDLVPLLMTKLARRVAKLKEVFPFVKTKVSQVLKEARDLLDGSWNEAQEREKNKSLVPIPHTGLDSANLVLPLDNCRTFLAEAMDLDSLRAVSNPDAIYDNPYRLGRDTMGLPSLSATNYSEVLLLADFERWVAKCLSTWQKTVTVSGAVCDQLGCLIDNYIHNYQIAYEHCPMLISQALLVILELWIVLDKFTIELTPLLADYHPSLDPRLVVSLLLRKSEDMQRAAEVEKYLKNRMTCHSTFKGGIFAEISSTCFAVKHFDQCTRAQAHRKRAELKAEAEKEKTKNAWKTANALYESLQDKLKSLECSQDENGNHEPKSCVKCKTLRQSRSVTVKIYEHPLPADEEHIKAVFVELNLPEGFEVWRSTTWRICHDLGQTNTKKDAKPPALKLIEYDVLWERTNKTNNQLTFASETALTQRGKSTKKIPVDLEKVCIPNSAIWKLHDSDSSCWVENHNERPSFERFCSIQLPPGPYQSLQWAVDGTSHTPNEVLSRQDECPKELSLEEFLAFAEFRSGHRLHSMNILREVAAPRCKIKCLEVHILLRQAMWQFGPGSEDSLRESHFEFGDQLFCERLLGALQNLAVQISNASKLGNLYTLGFIIDVALRVLSLANGMETKSSAQGLLIYCRGLASQWVQDLERKFSEDEADAIIIFRAANLVRSTFDVDIKDLPMVLETNADMEALVDSMISAHQYQPTEGSHREMVASSAQLNRHLEHQLRKMLPHRSEGINAAVSRRLNKRPLKGNWKSALDMDNNNNSTWILNQSQHIAFNIITGELKAEGQSAVRIPDDYVTDSAYQRIFGVRVLQVLHSDLDSMKYMAAEPINGHELHLVQTKKQVLIITKRDGKTHRLLPSDTFRADLPHQFSSDYCHWLDIDSGEVEFRPIGSPFESSRSSWWLKKPYSDYFLSRPDSCLIPRHGALWQHLFLIFLVFEKEEHILITKDDKHVIHIRLPRFNLDFSVNPQGAVECPKLDAVILAQQSVGTLIGLENKIVLQSQNSTSRLKISVLVPYGHVSLERNSGAHPDVSIDIEKHGAGEYFQYFLDPDLKRIKGPGDILSTMFLGYLHGATSSTLPDPFTGVTGTDEGLRILNSASLHKSSPLTDRELQLLACLARHLSPRITQSKGQLPGVPEVIWNASLSPLVQVDGFYRAAYAIKKSADRFAKLYKEEHNAKEILPLTNLELQLRARHRNAWTSNSETLDPGQDFDYSNRDAGHTGQGSQVFRLSELIARKPTKMKVSQMLFEDMVQWSLVQGFQKPFVARSFNYLLTSPINEQWGSLFHSARDWTKDDIYHVLFVLGPMAYRPDGKGKDGNRTIEGSSDDIDFHSHLRTFLIIVLSGKLRDYPLPSRNTFNLGGGLEAPEDELTATIARHVKPLQDRPSAKLSSRNRSKNLADVQSEEQKKIKDQSEKLKRAYLNKWPAQKPQIPAQKSYTMLNISAALKSCQQVWDEVQHNLELMKYMKRLQVVVNRMNEDDETGEPPEIDSSIKLIAPVRNFRYPSLADFLVGKTDAKAGLEEPSIKMTGRGPQIESDRLEEFVCHFAEQNNLTKRSYGKSLASSLDAFKKLAITECTNRESPTKDLLERHLSTMKNQLHTTFSMITSQLMPRTDQEKVLESAGLWFPVTPQKLLSTFHNVSWNEVEATWKTLLITYGNCLANYQRAERLLRLFNEGYPSRFYEELSHTSQENWNARGTREWLLFEIENDITIRPEQAEVAFELLTPESGKNTVVQLGMGKGKSAVIIPMLALAIADGNSLVRILTLKELLPQTARLLSQRLGGIVNRSVYHLPFSRKTAVDKDFLLHLADIHDDIVAQGNILIALPEEVLAFRLCMQQKIVSDPQLAGKMLRAEHHLADVTRDIIDESDEVLSPRFSLIHTMGAPQSVEANPHRWNLAMEVLEIFSIHAQTLRINHPARIDLVKKCPGAYPVMRFLDSDTFDDLSSQVVDDIKSNKVTGVPLHFVSSDFRVTVAEYIRNGTISKHFSENVIAGLESAPHILQAVHILRGYFAYDVLGFAMKDKRYAVSYGLDLQRSNLAVPYRAKDTPTTSAEFAHVDCALILTCLSYYYSGLTEGQLRTCFESLFKEPDAEEEFSVWYNWHGNMPRRFQFLDSIDLNANETFTTDILPLLAYNTKVINFYLRKIVFPGHANEYTEKLACSAWDIPSTNELLTTGFSGTNDFRSLLPLGTEQRDIPTQQHTNTLVLDLILQKANQEYIPAIDVHGAALASEDLLKLVVSQEPRISVLTDVGAQILDLRNHEVAASWLKLVPWAIGVVYFDDTHEPLVLSRDKRITSLHLSPCRLRMGEVLVFLDECHTRGVDLPIYSGARAALTLCTQLNKDKLTQAALRLRQLGSGQSICFFGPPEVHAILLNDQTGETIDSFDVLRFTMEETCREMDRLRSLWILNGINYCHRSLLLDQFMASPKGLEERSRDEPHHIKFLAAITEPDNGRLSDIYGAVSDVSDVPNKLKGIRKHEYHRRLSEAWKTIDTRLVGKANLSTEQEREMAVELQVELYVESPPMAVPYDHANNVEVEHYVKTGLVSTTRSRRSADTTIQGAFETFRRTSMERTLTIPINWSDELLASQDFILTVEIPTSGVRDSFLRSVLWVLESITAKTLMVISGYEANKFLPQIRESENVRLHIFSPRVSSAGQDLATLKFFSISGQSTTSLEEQPLDPKIIEQLNLFAGSLYLNDLNSYKQLCDFLGLITTTPPYNSHEEFSIGSDGFANEFARQAMTWAHPCPFKVSPIPFIKAVLSMRMRGQSFDRTHLGMILSGRRLADHHFEALKAMKRKVIEQGDVSIKRQKSENLFVGEEDSDGDSEMDALMEL</sequence>
<feature type="non-terminal residue" evidence="9">
    <location>
        <position position="3115"/>
    </location>
</feature>
<keyword evidence="10" id="KW-1185">Reference proteome</keyword>
<dbReference type="InterPro" id="IPR046541">
    <property type="entry name" value="DUF6606"/>
</dbReference>
<organism evidence="9 10">
    <name type="scientific">Tothia fuscella</name>
    <dbReference type="NCBI Taxonomy" id="1048955"/>
    <lineage>
        <taxon>Eukaryota</taxon>
        <taxon>Fungi</taxon>
        <taxon>Dikarya</taxon>
        <taxon>Ascomycota</taxon>
        <taxon>Pezizomycotina</taxon>
        <taxon>Dothideomycetes</taxon>
        <taxon>Pleosporomycetidae</taxon>
        <taxon>Venturiales</taxon>
        <taxon>Cylindrosympodiaceae</taxon>
        <taxon>Tothia</taxon>
    </lineage>
</organism>
<name>A0A9P4NJI3_9PEZI</name>
<dbReference type="OrthoDB" id="3182339at2759"/>
<feature type="region of interest" description="Disordered" evidence="7">
    <location>
        <begin position="1664"/>
        <end position="1695"/>
    </location>
</feature>
<evidence type="ECO:0000256" key="5">
    <source>
        <dbReference type="ARBA" id="ARBA00022801"/>
    </source>
</evidence>
<dbReference type="Gene3D" id="3.40.50.300">
    <property type="entry name" value="P-loop containing nucleotide triphosphate hydrolases"/>
    <property type="match status" value="1"/>
</dbReference>
<dbReference type="Pfam" id="PF12359">
    <property type="entry name" value="DUF3645"/>
    <property type="match status" value="1"/>
</dbReference>
<dbReference type="InterPro" id="IPR022105">
    <property type="entry name" value="DUF3645"/>
</dbReference>
<dbReference type="Pfam" id="PF20255">
    <property type="entry name" value="DUF6606"/>
    <property type="match status" value="1"/>
</dbReference>
<dbReference type="InterPro" id="IPR051346">
    <property type="entry name" value="OTU_Deubiquitinase"/>
</dbReference>
<keyword evidence="4" id="KW-0833">Ubl conjugation pathway</keyword>
<dbReference type="EC" id="3.4.19.12" evidence="2"/>
<keyword evidence="3" id="KW-0645">Protease</keyword>
<dbReference type="Pfam" id="PF12340">
    <property type="entry name" value="DUF3638"/>
    <property type="match status" value="1"/>
</dbReference>
<protein>
    <recommendedName>
        <fullName evidence="2">ubiquitinyl hydrolase 1</fullName>
        <ecNumber evidence="2">3.4.19.12</ecNumber>
    </recommendedName>
</protein>
<evidence type="ECO:0000256" key="6">
    <source>
        <dbReference type="ARBA" id="ARBA00022807"/>
    </source>
</evidence>
<dbReference type="PROSITE" id="PS50287">
    <property type="entry name" value="SRCR_2"/>
    <property type="match status" value="1"/>
</dbReference>
<comment type="catalytic activity">
    <reaction evidence="1">
        <text>Thiol-dependent hydrolysis of ester, thioester, amide, peptide and isopeptide bonds formed by the C-terminal Gly of ubiquitin (a 76-residue protein attached to proteins as an intracellular targeting signal).</text>
        <dbReference type="EC" id="3.4.19.12"/>
    </reaction>
</comment>
<dbReference type="EMBL" id="MU007081">
    <property type="protein sequence ID" value="KAF2423513.1"/>
    <property type="molecule type" value="Genomic_DNA"/>
</dbReference>
<dbReference type="InterPro" id="IPR001190">
    <property type="entry name" value="SRCR"/>
</dbReference>
<feature type="domain" description="SRCR" evidence="8">
    <location>
        <begin position="388"/>
        <end position="441"/>
    </location>
</feature>
<dbReference type="PANTHER" id="PTHR13367">
    <property type="entry name" value="UBIQUITIN THIOESTERASE"/>
    <property type="match status" value="1"/>
</dbReference>
<comment type="caution">
    <text evidence="9">The sequence shown here is derived from an EMBL/GenBank/DDBJ whole genome shotgun (WGS) entry which is preliminary data.</text>
</comment>